<dbReference type="Gene3D" id="3.30.2410.10">
    <property type="entry name" value="Hect, E3 ligase catalytic domain"/>
    <property type="match status" value="1"/>
</dbReference>
<feature type="compositionally biased region" description="Low complexity" evidence="7">
    <location>
        <begin position="645"/>
        <end position="654"/>
    </location>
</feature>
<name>A0A367KX12_RHIST</name>
<feature type="active site" description="Glycyl thioester intermediate" evidence="6">
    <location>
        <position position="1528"/>
    </location>
</feature>
<feature type="domain" description="HECT" evidence="10">
    <location>
        <begin position="1197"/>
        <end position="1567"/>
    </location>
</feature>
<comment type="caution">
    <text evidence="11">The sequence shown here is derived from an EMBL/GenBank/DDBJ whole genome shotgun (WGS) entry which is preliminary data.</text>
</comment>
<keyword evidence="8" id="KW-1133">Transmembrane helix</keyword>
<dbReference type="Pfam" id="PF25579">
    <property type="entry name" value="TPR_TRIP12_N"/>
    <property type="match status" value="2"/>
</dbReference>
<feature type="compositionally biased region" description="Acidic residues" evidence="7">
    <location>
        <begin position="71"/>
        <end position="102"/>
    </location>
</feature>
<dbReference type="SUPFAM" id="SSF56112">
    <property type="entry name" value="Protein kinase-like (PK-like)"/>
    <property type="match status" value="1"/>
</dbReference>
<keyword evidence="5 6" id="KW-0833">Ubl conjugation pathway</keyword>
<sequence>MEQNSRQLKRKTRKDSSKTHLETTDRYSLRNRKESPTKPTTRKLISKKTNNEDIIDDSLDDYNHEKHQGYYEDEDEDDMHYDHEEEHDEAEEDDEDEDDDDEMDEIARVRRTLGLQMQGLFGGSMSSDFGRFKSILSSLKSNDDPTMQLIALQELAEILSVSSEDNLAGYFSSDSFVRELVRIMKGTDDLIPQDGGDMDEDMMLALAMSEGLSGGNPEVMLLACRCISNLLEAMPTAITSVVSHGAIRVLCQKLKSIQYIDLAEQALYALEKISAQLPRAVVHEDGLSAVLMYFDFFSIHAQRTALRTASNCMRGIDLESFSQVMEVTPILMNTITYSDRSIVELTCLCWVRISESYRNNRECLERALTVDLLKILFSLIPITGNPNAVHPATFNDLLRIFRSISKASPLLSFELLKLGIIEAFYQILTGSNSAPTSITTNQHIVFDSKWRDSVPTIMKIIVDLLPSLPKDDMFSSRRFKSSSTDRTRSLDHAADPRVTWFRENSDVLTNLDTILIPLVLDMYASTVNLRVRQLVTHTLVKLLFYSQEDTLSKVLKNVPLSSFLSGILTRQEHPVLIIDALYQVELMIQRLPDVYHFLFEREGVLHEIESLSKLPLVEEEAPQKQKELSSQRSEDTTITVDETTGSSHSGISSSSRRLFDGHDLHAIMRSHHFLQQQQRLRHHHNLENEKGIGRGSTRKYIIQLAQHFVEHYFPKPNAEDGIANNSLKEITKLTNMLLSSTNSTCEQALKELSVYLYDSAMGISSFELINSGLVKALLSFLTSTKEFKSSLEARTQGFDRVFIQEPDIDQDGNNSLKKLVVRLQDILSRFETFEVVTPLESSSTDSLRNPTSMLAKQLRLRLTGTSDNIPTSYKQLMVSTHAVATFRVLEDYLLARISASFALSHSDDEENEVELDEHNHLLIEGENDSMDVDENDENLVDTEMDETVGKATSSSSKKEKKDGEWKIRFSLNGTVVSNDSTVYAAVHQYEMNSANRPSTYLGRNIWASSYPVTYERVWVPASSTTEDETKKSNVVRQLADVIQPKELKDDSTCNYALQLLKALSPAIAKNPQGISAQDFINRKLTAKANRQLEEPLIVASSCLPSWIYWLMSEAPFLFPFETRYLFIQSTSFGYARLIARWQSLQMRNNSQNGTRTDTSEQPTLGRMERQKVRIMRNQMLESAIKILDLFGSSPTVLEVEYMGEKGTGMGPTLEFYASTSKEFSKHSLNMWRGSNRLEEGYVDASAGLFPKTLPRSSSRSTKKIIQLFKALGQFIAKGLLDFRIVDIPFSPAFFKVALGNAEPNIELLKEIDPQLAKSIKMLESYIKQKREIYDDLFKSPEEKAKAVRNIVVDNTRLEDLYLDFTLPGDDSYELKTGGSDINVTINNVEEYIDLIQDAILGSGISQQIAAFREGFNGLFAIDDLKLLTENELVSLFGKAEEDWSHAILADTIRADHGFTMDSDPVRHLLEILSDFNDIERRQFLQFTTGSPRLPIGGWKALRPIFTVVRKIPEAPLTADDYLPSVMTCANYFKMPAYTTKEILRQRLITSMNEVIVESQLVGDLGIIQTNVPWRAGHASAFQYPYVILYGGSQDISISSPTTSVMGTNDVWVWDIRNGSWYHPTIQTQSGNTMLPQIYFKATTLPSQGQIIALVSNTTGGSATGVIQKLDINSWSWSFPTTNFQASARTVGYSMLTINNTIYTYGGLSVDQNGYANANAVQNALSMMDANSYQWSSGSNGLGLADHSTCYLKACNCLVTFGGTPTGNPTDVTDAVNLYDLSKRVWNVQGIQTPAGASAPGARRLHTANCLDDLMIVYGGGTNQPADTDVWVLNATSYPTMTWQRITMANQTQGPNSRMGHSAVLDKPNKKIYIFGGWGLSASNDSNMYVLDYVNWGWTRIATTGYPHDALPNINSTTSNDPTGNEQQATNKLSAGAIAGAAVGSALGLILIAAIIAFLFIRKKRRQQQQDKDAMVVIGEEFSDEYKATRAKKDNPFYYNPDGFYNTNDDDDDNDNEHRRPAHHGGYFINNNNNNSRSTHRMSKAWTGTSSPRNSYTRPSEIGDSDRVVTGVLEAITPIDDGTVAATHGSRSPRESLRNSKVLLVTPTEYTKQGQVPNEIISQKPNEFSIPAIRQQSTRQVPVHHHLGLPTPITPDENIVPMSASMEVLRSIGTNASSMMNHTGASQFDNTTSTDDKRKNASGVIFTHTTVPTPDFEEQEENWTFTDSLSVGQPYSAPPIQYISPNSHQLSTATSTQTWDTKDAPNFQISLVHHHNNQPLQGQYPSSTLNMPMAQTVTPPSTSTNSSQNNSSSTNDMHKSNPQVNIYNTVSPLDALASLGQQPTNSLENTPGSSRHNSSVIVKSMTRENSNHSTDGFIQLAPFISALPHRYQIDKAKPPITGPTNNILFAIAGENELAPVAIKSFGRREAWERECRTLIKLKSPCVVEILEVLTIQGNEQHHVHDDERKDIQYVTVMERLDETLNTWIRHKQHSKNNGRIARDILKCLFWCHNNGIAFCDLKPSNIMHRQGEPWKLIDFEASRTIGEECVGVITPRYCPPEVARATTYGLEGANGVVATASVDLWSLGCVIYELETKKALFPSKIKDETILHFVSHPSPSTPILNNGLRWNESKELEIPQFDKLVPNPHTRQLIKILLSRDPNKRTSASQLLENPYFSS</sequence>
<protein>
    <recommendedName>
        <fullName evidence="3">HECT-type E3 ubiquitin transferase</fullName>
        <ecNumber evidence="3">2.3.2.26</ecNumber>
    </recommendedName>
</protein>
<dbReference type="GO" id="GO:0000209">
    <property type="term" value="P:protein polyubiquitination"/>
    <property type="evidence" value="ECO:0007669"/>
    <property type="project" value="TreeGrafter"/>
</dbReference>
<feature type="compositionally biased region" description="Polar residues" evidence="7">
    <location>
        <begin position="2276"/>
        <end position="2296"/>
    </location>
</feature>
<evidence type="ECO:0000256" key="6">
    <source>
        <dbReference type="PROSITE-ProRule" id="PRU00104"/>
    </source>
</evidence>
<reference evidence="11 12" key="1">
    <citation type="journal article" date="2018" name="G3 (Bethesda)">
        <title>Phylogenetic and Phylogenomic Definition of Rhizopus Species.</title>
        <authorList>
            <person name="Gryganskyi A.P."/>
            <person name="Golan J."/>
            <person name="Dolatabadi S."/>
            <person name="Mondo S."/>
            <person name="Robb S."/>
            <person name="Idnurm A."/>
            <person name="Muszewska A."/>
            <person name="Steczkiewicz K."/>
            <person name="Masonjones S."/>
            <person name="Liao H.L."/>
            <person name="Gajdeczka M.T."/>
            <person name="Anike F."/>
            <person name="Vuek A."/>
            <person name="Anishchenko I.M."/>
            <person name="Voigt K."/>
            <person name="de Hoog G.S."/>
            <person name="Smith M.E."/>
            <person name="Heitman J."/>
            <person name="Vilgalys R."/>
            <person name="Stajich J.E."/>
        </authorList>
    </citation>
    <scope>NUCLEOTIDE SEQUENCE [LARGE SCALE GENOMIC DNA]</scope>
    <source>
        <strain evidence="11 12">LSU 92-RS-03</strain>
    </source>
</reference>
<keyword evidence="4" id="KW-0808">Transferase</keyword>
<dbReference type="GO" id="GO:0016607">
    <property type="term" value="C:nuclear speck"/>
    <property type="evidence" value="ECO:0007669"/>
    <property type="project" value="TreeGrafter"/>
</dbReference>
<evidence type="ECO:0000256" key="5">
    <source>
        <dbReference type="ARBA" id="ARBA00022786"/>
    </source>
</evidence>
<dbReference type="Gene3D" id="1.10.510.10">
    <property type="entry name" value="Transferase(Phosphotransferase) domain 1"/>
    <property type="match status" value="1"/>
</dbReference>
<dbReference type="PROSITE" id="PS50237">
    <property type="entry name" value="HECT"/>
    <property type="match status" value="1"/>
</dbReference>
<proteinExistence type="inferred from homology"/>
<feature type="region of interest" description="Disordered" evidence="7">
    <location>
        <begin position="2276"/>
        <end position="2323"/>
    </location>
</feature>
<dbReference type="Proteomes" id="UP000253551">
    <property type="component" value="Unassembled WGS sequence"/>
</dbReference>
<evidence type="ECO:0000256" key="3">
    <source>
        <dbReference type="ARBA" id="ARBA00012485"/>
    </source>
</evidence>
<evidence type="ECO:0000313" key="11">
    <source>
        <dbReference type="EMBL" id="RCI06412.1"/>
    </source>
</evidence>
<dbReference type="InterPro" id="IPR011009">
    <property type="entry name" value="Kinase-like_dom_sf"/>
</dbReference>
<dbReference type="GO" id="GO:0004672">
    <property type="term" value="F:protein kinase activity"/>
    <property type="evidence" value="ECO:0007669"/>
    <property type="project" value="InterPro"/>
</dbReference>
<feature type="compositionally biased region" description="Basic and acidic residues" evidence="7">
    <location>
        <begin position="61"/>
        <end position="70"/>
    </location>
</feature>
<keyword evidence="8" id="KW-0472">Membrane</keyword>
<feature type="region of interest" description="Disordered" evidence="7">
    <location>
        <begin position="2001"/>
        <end position="2062"/>
    </location>
</feature>
<comment type="catalytic activity">
    <reaction evidence="1">
        <text>S-ubiquitinyl-[E2 ubiquitin-conjugating enzyme]-L-cysteine + [acceptor protein]-L-lysine = [E2 ubiquitin-conjugating enzyme]-L-cysteine + N(6)-ubiquitinyl-[acceptor protein]-L-lysine.</text>
        <dbReference type="EC" id="2.3.2.26"/>
    </reaction>
</comment>
<dbReference type="STRING" id="4846.A0A367KX12"/>
<dbReference type="InterPro" id="IPR000569">
    <property type="entry name" value="HECT_dom"/>
</dbReference>
<feature type="compositionally biased region" description="Low complexity" evidence="7">
    <location>
        <begin position="2297"/>
        <end position="2314"/>
    </location>
</feature>
<comment type="similarity">
    <text evidence="2">Belongs to the UPL family. K-HECT subfamily.</text>
</comment>
<feature type="compositionally biased region" description="Basic and acidic residues" evidence="7">
    <location>
        <begin position="14"/>
        <end position="36"/>
    </location>
</feature>
<dbReference type="GO" id="GO:0061630">
    <property type="term" value="F:ubiquitin protein ligase activity"/>
    <property type="evidence" value="ECO:0007669"/>
    <property type="project" value="UniProtKB-EC"/>
</dbReference>
<evidence type="ECO:0000256" key="7">
    <source>
        <dbReference type="SAM" id="MobiDB-lite"/>
    </source>
</evidence>
<dbReference type="InterPro" id="IPR057948">
    <property type="entry name" value="TPR_TRIP12_N"/>
</dbReference>
<evidence type="ECO:0000313" key="12">
    <source>
        <dbReference type="Proteomes" id="UP000253551"/>
    </source>
</evidence>
<feature type="region of interest" description="Disordered" evidence="7">
    <location>
        <begin position="622"/>
        <end position="654"/>
    </location>
</feature>
<dbReference type="Pfam" id="PF00632">
    <property type="entry name" value="HECT"/>
    <property type="match status" value="1"/>
</dbReference>
<dbReference type="InterPro" id="IPR011043">
    <property type="entry name" value="Gal_Oxase/kelch_b-propeller"/>
</dbReference>
<feature type="region of interest" description="Disordered" evidence="7">
    <location>
        <begin position="1"/>
        <end position="102"/>
    </location>
</feature>
<feature type="domain" description="Protein kinase" evidence="9">
    <location>
        <begin position="2332"/>
        <end position="2676"/>
    </location>
</feature>
<dbReference type="EC" id="2.3.2.26" evidence="3"/>
<evidence type="ECO:0000256" key="1">
    <source>
        <dbReference type="ARBA" id="ARBA00000885"/>
    </source>
</evidence>
<dbReference type="PANTHER" id="PTHR45670:SF1">
    <property type="entry name" value="E3 UBIQUITIN-PROTEIN LIGASE HECTD1"/>
    <property type="match status" value="1"/>
</dbReference>
<dbReference type="SMART" id="SM00119">
    <property type="entry name" value="HECTc"/>
    <property type="match status" value="1"/>
</dbReference>
<evidence type="ECO:0000256" key="8">
    <source>
        <dbReference type="SAM" id="Phobius"/>
    </source>
</evidence>
<evidence type="ECO:0000256" key="4">
    <source>
        <dbReference type="ARBA" id="ARBA00022679"/>
    </source>
</evidence>
<feature type="compositionally biased region" description="Basic and acidic residues" evidence="7">
    <location>
        <begin position="622"/>
        <end position="635"/>
    </location>
</feature>
<dbReference type="InterPro" id="IPR045322">
    <property type="entry name" value="HECTD1/TRIP12-like"/>
</dbReference>
<dbReference type="Pfam" id="PF24681">
    <property type="entry name" value="Kelch_KLHDC2_KLHL20_DRC7"/>
    <property type="match status" value="1"/>
</dbReference>
<dbReference type="OrthoDB" id="423283at2759"/>
<dbReference type="Gene3D" id="1.25.10.10">
    <property type="entry name" value="Leucine-rich Repeat Variant"/>
    <property type="match status" value="1"/>
</dbReference>
<feature type="compositionally biased region" description="Polar residues" evidence="7">
    <location>
        <begin position="2045"/>
        <end position="2057"/>
    </location>
</feature>
<dbReference type="PROSITE" id="PS50011">
    <property type="entry name" value="PROTEIN_KINASE_DOM"/>
    <property type="match status" value="1"/>
</dbReference>
<accession>A0A367KX12</accession>
<dbReference type="Gene3D" id="2.120.10.80">
    <property type="entry name" value="Kelch-type beta propeller"/>
    <property type="match status" value="2"/>
</dbReference>
<dbReference type="SMART" id="SM00220">
    <property type="entry name" value="S_TKc"/>
    <property type="match status" value="1"/>
</dbReference>
<dbReference type="GO" id="GO:0043161">
    <property type="term" value="P:proteasome-mediated ubiquitin-dependent protein catabolic process"/>
    <property type="evidence" value="ECO:0007669"/>
    <property type="project" value="TreeGrafter"/>
</dbReference>
<dbReference type="SUPFAM" id="SSF56204">
    <property type="entry name" value="Hect, E3 ligase catalytic domain"/>
    <property type="match status" value="1"/>
</dbReference>
<dbReference type="SUPFAM" id="SSF48371">
    <property type="entry name" value="ARM repeat"/>
    <property type="match status" value="1"/>
</dbReference>
<dbReference type="SUPFAM" id="SSF50965">
    <property type="entry name" value="Galactose oxidase, central domain"/>
    <property type="match status" value="1"/>
</dbReference>
<dbReference type="InterPro" id="IPR016024">
    <property type="entry name" value="ARM-type_fold"/>
</dbReference>
<dbReference type="Gene3D" id="3.90.1750.10">
    <property type="entry name" value="Hect, E3 ligase catalytic domains"/>
    <property type="match status" value="1"/>
</dbReference>
<dbReference type="InterPro" id="IPR015915">
    <property type="entry name" value="Kelch-typ_b-propeller"/>
</dbReference>
<evidence type="ECO:0000256" key="2">
    <source>
        <dbReference type="ARBA" id="ARBA00006331"/>
    </source>
</evidence>
<evidence type="ECO:0000259" key="9">
    <source>
        <dbReference type="PROSITE" id="PS50011"/>
    </source>
</evidence>
<keyword evidence="8" id="KW-0812">Transmembrane</keyword>
<dbReference type="InterPro" id="IPR000719">
    <property type="entry name" value="Prot_kinase_dom"/>
</dbReference>
<dbReference type="EMBL" id="PJQM01000159">
    <property type="protein sequence ID" value="RCI06412.1"/>
    <property type="molecule type" value="Genomic_DNA"/>
</dbReference>
<gene>
    <name evidence="11" type="primary">UFD4_2</name>
    <name evidence="11" type="ORF">CU098_006648</name>
</gene>
<dbReference type="InterPro" id="IPR035983">
    <property type="entry name" value="Hect_E3_ubiquitin_ligase"/>
</dbReference>
<dbReference type="InterPro" id="IPR011989">
    <property type="entry name" value="ARM-like"/>
</dbReference>
<dbReference type="Pfam" id="PF00069">
    <property type="entry name" value="Pkinase"/>
    <property type="match status" value="1"/>
</dbReference>
<keyword evidence="12" id="KW-1185">Reference proteome</keyword>
<dbReference type="GO" id="GO:0005524">
    <property type="term" value="F:ATP binding"/>
    <property type="evidence" value="ECO:0007669"/>
    <property type="project" value="InterPro"/>
</dbReference>
<dbReference type="PANTHER" id="PTHR45670">
    <property type="entry name" value="E3 UBIQUITIN-PROTEIN LIGASE TRIP12"/>
    <property type="match status" value="1"/>
</dbReference>
<feature type="transmembrane region" description="Helical" evidence="8">
    <location>
        <begin position="1936"/>
        <end position="1960"/>
    </location>
</feature>
<evidence type="ECO:0000259" key="10">
    <source>
        <dbReference type="PROSITE" id="PS50237"/>
    </source>
</evidence>
<organism evidence="11 12">
    <name type="scientific">Rhizopus stolonifer</name>
    <name type="common">Rhizopus nigricans</name>
    <dbReference type="NCBI Taxonomy" id="4846"/>
    <lineage>
        <taxon>Eukaryota</taxon>
        <taxon>Fungi</taxon>
        <taxon>Fungi incertae sedis</taxon>
        <taxon>Mucoromycota</taxon>
        <taxon>Mucoromycotina</taxon>
        <taxon>Mucoromycetes</taxon>
        <taxon>Mucorales</taxon>
        <taxon>Mucorineae</taxon>
        <taxon>Rhizopodaceae</taxon>
        <taxon>Rhizopus</taxon>
    </lineage>
</organism>